<dbReference type="PANTHER" id="PTHR14269:SF49">
    <property type="entry name" value="HYDROLASE FAMILY PROTEIN _ HAD-SUPERFAMILY PROTEIN"/>
    <property type="match status" value="1"/>
</dbReference>
<dbReference type="Proteomes" id="UP000322667">
    <property type="component" value="Chromosome D05"/>
</dbReference>
<keyword evidence="2" id="KW-1185">Reference proteome</keyword>
<organism evidence="1 2">
    <name type="scientific">Gossypium tomentosum</name>
    <name type="common">Hawaiian cotton</name>
    <name type="synonym">Gossypium sandvicense</name>
    <dbReference type="NCBI Taxonomy" id="34277"/>
    <lineage>
        <taxon>Eukaryota</taxon>
        <taxon>Viridiplantae</taxon>
        <taxon>Streptophyta</taxon>
        <taxon>Embryophyta</taxon>
        <taxon>Tracheophyta</taxon>
        <taxon>Spermatophyta</taxon>
        <taxon>Magnoliopsida</taxon>
        <taxon>eudicotyledons</taxon>
        <taxon>Gunneridae</taxon>
        <taxon>Pentapetalae</taxon>
        <taxon>rosids</taxon>
        <taxon>malvids</taxon>
        <taxon>Malvales</taxon>
        <taxon>Malvaceae</taxon>
        <taxon>Malvoideae</taxon>
        <taxon>Gossypium</taxon>
    </lineage>
</organism>
<dbReference type="Pfam" id="PF13344">
    <property type="entry name" value="Hydrolase_6"/>
    <property type="match status" value="1"/>
</dbReference>
<dbReference type="GO" id="GO:0046474">
    <property type="term" value="P:glycerophospholipid biosynthetic process"/>
    <property type="evidence" value="ECO:0007669"/>
    <property type="project" value="TreeGrafter"/>
</dbReference>
<dbReference type="InterPro" id="IPR023214">
    <property type="entry name" value="HAD_sf"/>
</dbReference>
<reference evidence="1 2" key="1">
    <citation type="submission" date="2019-07" db="EMBL/GenBank/DDBJ databases">
        <title>WGS assembly of Gossypium tomentosum.</title>
        <authorList>
            <person name="Chen Z.J."/>
            <person name="Sreedasyam A."/>
            <person name="Ando A."/>
            <person name="Song Q."/>
            <person name="De L."/>
            <person name="Hulse-Kemp A."/>
            <person name="Ding M."/>
            <person name="Ye W."/>
            <person name="Kirkbride R."/>
            <person name="Jenkins J."/>
            <person name="Plott C."/>
            <person name="Lovell J."/>
            <person name="Lin Y.-M."/>
            <person name="Vaughn R."/>
            <person name="Liu B."/>
            <person name="Li W."/>
            <person name="Simpson S."/>
            <person name="Scheffler B."/>
            <person name="Saski C."/>
            <person name="Grover C."/>
            <person name="Hu G."/>
            <person name="Conover J."/>
            <person name="Carlson J."/>
            <person name="Shu S."/>
            <person name="Boston L."/>
            <person name="Williams M."/>
            <person name="Peterson D."/>
            <person name="Mcgee K."/>
            <person name="Jones D."/>
            <person name="Wendel J."/>
            <person name="Stelly D."/>
            <person name="Grimwood J."/>
            <person name="Schmutz J."/>
        </authorList>
    </citation>
    <scope>NUCLEOTIDE SEQUENCE [LARGE SCALE GENOMIC DNA]</scope>
    <source>
        <strain evidence="1">7179.01</strain>
    </source>
</reference>
<dbReference type="InterPro" id="IPR036412">
    <property type="entry name" value="HAD-like_sf"/>
</dbReference>
<dbReference type="InterPro" id="IPR006353">
    <property type="entry name" value="HAD-SF_hydro_IIA_CECR5"/>
</dbReference>
<accession>A0A5D2L5Y6</accession>
<dbReference type="GO" id="GO:0005739">
    <property type="term" value="C:mitochondrion"/>
    <property type="evidence" value="ECO:0007669"/>
    <property type="project" value="TreeGrafter"/>
</dbReference>
<dbReference type="NCBIfam" id="TIGR01456">
    <property type="entry name" value="CECR5"/>
    <property type="match status" value="1"/>
</dbReference>
<sequence>MKFHASTISRVSQFRNKAPFSFHSSSKLSSNHKKRCNFGIAFDIDGVILRGRVPVGGSPQALRRLYLDSGELIVPYLFLTNGGGIPETKRAKELSELLGVNIMASQVVQGHSPFRNLLKKFENELIIATGKGDPALVMSEYGFKKVLSLEEFASYFESMDPVSQYKRWTTMPQSDRKEPAVPRYNVLSERIKAAFVVSDPVDWGRDIQVLCDVLRSGGLPGGANNNQPPLYFAADDLEYQAAFPSKRLGIGAFRIALESVFNRINPKRLECVTYGKPNPFVFKNAEVILSQLQSSSRQDHSKNNRVPGSHPFEMLYMIGDNPSVDVKGAQQGILGFLF</sequence>
<evidence type="ECO:0000313" key="2">
    <source>
        <dbReference type="Proteomes" id="UP000322667"/>
    </source>
</evidence>
<dbReference type="NCBIfam" id="TIGR01460">
    <property type="entry name" value="HAD-SF-IIA"/>
    <property type="match status" value="1"/>
</dbReference>
<protein>
    <submittedName>
        <fullName evidence="1">Uncharacterized protein</fullName>
    </submittedName>
</protein>
<dbReference type="InterPro" id="IPR006357">
    <property type="entry name" value="HAD-SF_hydro_IIA"/>
</dbReference>
<dbReference type="InterPro" id="IPR050324">
    <property type="entry name" value="CDP-alcohol_PTase-I"/>
</dbReference>
<dbReference type="PANTHER" id="PTHR14269">
    <property type="entry name" value="CDP-DIACYLGLYCEROL--GLYCEROL-3-PHOSPHATE 3-PHOSPHATIDYLTRANSFERASE-RELATED"/>
    <property type="match status" value="1"/>
</dbReference>
<dbReference type="SUPFAM" id="SSF56784">
    <property type="entry name" value="HAD-like"/>
    <property type="match status" value="1"/>
</dbReference>
<dbReference type="FunFam" id="3.40.50.1000:FF:000137">
    <property type="entry name" value="Hydrolase family protein / HAD-superfamily protein"/>
    <property type="match status" value="1"/>
</dbReference>
<dbReference type="Gene3D" id="3.40.50.1000">
    <property type="entry name" value="HAD superfamily/HAD-like"/>
    <property type="match status" value="2"/>
</dbReference>
<evidence type="ECO:0000313" key="1">
    <source>
        <dbReference type="EMBL" id="TYH73493.1"/>
    </source>
</evidence>
<name>A0A5D2L5Y6_GOSTO</name>
<dbReference type="AlphaFoldDB" id="A0A5D2L5Y6"/>
<proteinExistence type="predicted"/>
<gene>
    <name evidence="1" type="ORF">ES332_D05G333300v1</name>
</gene>
<dbReference type="EMBL" id="CM017627">
    <property type="protein sequence ID" value="TYH73493.1"/>
    <property type="molecule type" value="Genomic_DNA"/>
</dbReference>